<dbReference type="GeneID" id="63701144"/>
<evidence type="ECO:0000256" key="8">
    <source>
        <dbReference type="ARBA" id="ARBA00048125"/>
    </source>
</evidence>
<comment type="similarity">
    <text evidence="5">Belongs to the DPH3 family.</text>
</comment>
<dbReference type="UniPathway" id="UPA00559"/>
<dbReference type="RefSeq" id="XP_040643534.1">
    <property type="nucleotide sequence ID" value="XM_040786020.1"/>
</dbReference>
<evidence type="ECO:0000313" key="11">
    <source>
        <dbReference type="Proteomes" id="UP000019804"/>
    </source>
</evidence>
<reference evidence="11" key="1">
    <citation type="journal article" date="2014" name="Nat. Commun.">
        <title>Genomic adaptations of the halophilic Dead Sea filamentous fungus Eurotium rubrum.</title>
        <authorList>
            <person name="Kis-Papo T."/>
            <person name="Weig A.R."/>
            <person name="Riley R."/>
            <person name="Persoh D."/>
            <person name="Salamov A."/>
            <person name="Sun H."/>
            <person name="Lipzen A."/>
            <person name="Wasser S.P."/>
            <person name="Rambold G."/>
            <person name="Grigoriev I.V."/>
            <person name="Nevo E."/>
        </authorList>
    </citation>
    <scope>NUCLEOTIDE SEQUENCE [LARGE SCALE GENOMIC DNA]</scope>
    <source>
        <strain evidence="11">CBS 135680</strain>
    </source>
</reference>
<protein>
    <recommendedName>
        <fullName evidence="7">Diphthamide biosynthesis protein 3</fullName>
    </recommendedName>
</protein>
<evidence type="ECO:0000256" key="2">
    <source>
        <dbReference type="ARBA" id="ARBA00005156"/>
    </source>
</evidence>
<dbReference type="GO" id="GO:0046872">
    <property type="term" value="F:metal ion binding"/>
    <property type="evidence" value="ECO:0007669"/>
    <property type="project" value="UniProtKB-KW"/>
</dbReference>
<dbReference type="SUPFAM" id="SSF144217">
    <property type="entry name" value="CSL zinc finger"/>
    <property type="match status" value="1"/>
</dbReference>
<dbReference type="OrthoDB" id="66964at2759"/>
<dbReference type="Proteomes" id="UP000019804">
    <property type="component" value="Unassembled WGS sequence"/>
</dbReference>
<dbReference type="AlphaFoldDB" id="A0A017SSR9"/>
<dbReference type="InterPro" id="IPR036671">
    <property type="entry name" value="DPH_MB_sf"/>
</dbReference>
<feature type="domain" description="DPH-type MB" evidence="9">
    <location>
        <begin position="354"/>
        <end position="410"/>
    </location>
</feature>
<comment type="cofactor">
    <cofactor evidence="1">
        <name>Fe(2+)</name>
        <dbReference type="ChEBI" id="CHEBI:29033"/>
    </cofactor>
</comment>
<comment type="pathway">
    <text evidence="2">Protein modification; peptidyl-diphthamide biosynthesis.</text>
</comment>
<sequence length="417" mass="46566">MIPPCDPTILESNPQFKKLYQQLTTTVLNLDGSTRANDAQPARQEVLEDLKNCRIRHAKRQIEKQTLRRLAFDPESGLANEYRDIVAIIVLYLETPRGQVGKDTDDPGNGIESSEVSSLLAPDIEAFYTNIPVFIPSFSNALASAVDDLRAITDTDPSTAESKDLPRTPRVRTWQATTRPTQPALLNPRLGERLRQLRQAQLSELPTARKQMAATAAEVLAMRAQVLERTVVLLERAKHGALSRAMKSKAEHLATVAQGIEGKLNVMKLDIGSTIYTPETISALVRYNQHLQAVREQFEERRELATEELNGESGSGLLGDIAQQYASVIKEIVAVEMEMKSLEKIKMADDSLSIYDEIEIEDMTFDPNLQIYHYPCPCGDRFEICIDDLRDGEEIAVCPSCSLMIRVIFDEADLPKA</sequence>
<evidence type="ECO:0000259" key="9">
    <source>
        <dbReference type="PROSITE" id="PS51074"/>
    </source>
</evidence>
<keyword evidence="4" id="KW-0408">Iron</keyword>
<evidence type="ECO:0000256" key="5">
    <source>
        <dbReference type="ARBA" id="ARBA00024032"/>
    </source>
</evidence>
<gene>
    <name evidence="10" type="ORF">EURHEDRAFT_512000</name>
</gene>
<dbReference type="PANTHER" id="PTHR21454:SF31">
    <property type="entry name" value="DIPHTHAMIDE BIOSYNTHESIS PROTEIN 3"/>
    <property type="match status" value="1"/>
</dbReference>
<dbReference type="STRING" id="1388766.A0A017SSR9"/>
<comment type="catalytic activity">
    <reaction evidence="8">
        <text>2 [3Fe-4S](0)-[protein] + 2 Fe(2+)-[Dph3] + NADH = 2 [4Fe-4S](1+)-[protein] + 2 [Dph3] + NAD(+) + H(+)</text>
        <dbReference type="Rhea" id="RHEA:71239"/>
        <dbReference type="Rhea" id="RHEA-COMP:17997"/>
        <dbReference type="Rhea" id="RHEA-COMP:17998"/>
        <dbReference type="Rhea" id="RHEA-COMP:18001"/>
        <dbReference type="Rhea" id="RHEA-COMP:18002"/>
        <dbReference type="ChEBI" id="CHEBI:15378"/>
        <dbReference type="ChEBI" id="CHEBI:29033"/>
        <dbReference type="ChEBI" id="CHEBI:33723"/>
        <dbReference type="ChEBI" id="CHEBI:47402"/>
        <dbReference type="ChEBI" id="CHEBI:57540"/>
        <dbReference type="ChEBI" id="CHEBI:57945"/>
        <dbReference type="ChEBI" id="CHEBI:83228"/>
    </reaction>
</comment>
<name>A0A017SSR9_ASPRC</name>
<dbReference type="InterPro" id="IPR007872">
    <property type="entry name" value="DPH_MB_dom"/>
</dbReference>
<dbReference type="InterPro" id="IPR044248">
    <property type="entry name" value="DPH3/4-like"/>
</dbReference>
<evidence type="ECO:0000256" key="6">
    <source>
        <dbReference type="ARBA" id="ARBA00036267"/>
    </source>
</evidence>
<evidence type="ECO:0000256" key="4">
    <source>
        <dbReference type="ARBA" id="ARBA00023004"/>
    </source>
</evidence>
<dbReference type="PANTHER" id="PTHR21454">
    <property type="entry name" value="DPH3 HOMOLOG-RELATED"/>
    <property type="match status" value="1"/>
</dbReference>
<accession>A0A017SSR9</accession>
<evidence type="ECO:0000256" key="3">
    <source>
        <dbReference type="ARBA" id="ARBA00022723"/>
    </source>
</evidence>
<dbReference type="GO" id="GO:0017183">
    <property type="term" value="P:protein histidyl modification to diphthamide"/>
    <property type="evidence" value="ECO:0007669"/>
    <property type="project" value="UniProtKB-UniPathway"/>
</dbReference>
<evidence type="ECO:0000313" key="10">
    <source>
        <dbReference type="EMBL" id="EYE99846.1"/>
    </source>
</evidence>
<dbReference type="PROSITE" id="PS51074">
    <property type="entry name" value="DPH_MB"/>
    <property type="match status" value="1"/>
</dbReference>
<organism evidence="10 11">
    <name type="scientific">Aspergillus ruber (strain CBS 135680)</name>
    <dbReference type="NCBI Taxonomy" id="1388766"/>
    <lineage>
        <taxon>Eukaryota</taxon>
        <taxon>Fungi</taxon>
        <taxon>Dikarya</taxon>
        <taxon>Ascomycota</taxon>
        <taxon>Pezizomycotina</taxon>
        <taxon>Eurotiomycetes</taxon>
        <taxon>Eurotiomycetidae</taxon>
        <taxon>Eurotiales</taxon>
        <taxon>Aspergillaceae</taxon>
        <taxon>Aspergillus</taxon>
        <taxon>Aspergillus subgen. Aspergillus</taxon>
    </lineage>
</organism>
<evidence type="ECO:0000256" key="1">
    <source>
        <dbReference type="ARBA" id="ARBA00001954"/>
    </source>
</evidence>
<dbReference type="FunFam" id="3.10.660.10:FF:000001">
    <property type="entry name" value="Diphthamide biosynthesis 3"/>
    <property type="match status" value="1"/>
</dbReference>
<keyword evidence="11" id="KW-1185">Reference proteome</keyword>
<dbReference type="HOGENOM" id="CLU_054584_1_0_1"/>
<dbReference type="Gene3D" id="3.10.660.10">
    <property type="entry name" value="DPH Zinc finger"/>
    <property type="match status" value="1"/>
</dbReference>
<proteinExistence type="inferred from homology"/>
<keyword evidence="3" id="KW-0479">Metal-binding</keyword>
<dbReference type="EMBL" id="KK088411">
    <property type="protein sequence ID" value="EYE99846.1"/>
    <property type="molecule type" value="Genomic_DNA"/>
</dbReference>
<dbReference type="Pfam" id="PF05207">
    <property type="entry name" value="Zn_ribbon_CSL"/>
    <property type="match status" value="1"/>
</dbReference>
<comment type="catalytic activity">
    <reaction evidence="6">
        <text>[3Fe-4S](1+)-[protein] + Fe(2+)-[Dph3] = [3Fe-4S](0)-[protein] + Fe(3+)-[Dph3]</text>
        <dbReference type="Rhea" id="RHEA:71235"/>
        <dbReference type="Rhea" id="RHEA-COMP:17996"/>
        <dbReference type="Rhea" id="RHEA-COMP:17997"/>
        <dbReference type="Rhea" id="RHEA-COMP:18002"/>
        <dbReference type="Rhea" id="RHEA-COMP:18003"/>
        <dbReference type="ChEBI" id="CHEBI:29033"/>
        <dbReference type="ChEBI" id="CHEBI:29034"/>
        <dbReference type="ChEBI" id="CHEBI:33751"/>
        <dbReference type="ChEBI" id="CHEBI:47402"/>
        <dbReference type="ChEBI" id="CHEBI:83228"/>
    </reaction>
</comment>
<evidence type="ECO:0000256" key="7">
    <source>
        <dbReference type="ARBA" id="ARBA00041070"/>
    </source>
</evidence>